<keyword evidence="6" id="KW-1185">Reference proteome</keyword>
<gene>
    <name evidence="5" type="ORF">SAMN02745110_01995</name>
</gene>
<dbReference type="GO" id="GO:0016829">
    <property type="term" value="F:lyase activity"/>
    <property type="evidence" value="ECO:0007669"/>
    <property type="project" value="UniProtKB-KW"/>
</dbReference>
<evidence type="ECO:0000256" key="2">
    <source>
        <dbReference type="ARBA" id="ARBA00022428"/>
    </source>
</evidence>
<dbReference type="AlphaFoldDB" id="A0A1T4PI37"/>
<evidence type="ECO:0000313" key="6">
    <source>
        <dbReference type="Proteomes" id="UP000189857"/>
    </source>
</evidence>
<dbReference type="InterPro" id="IPR027024">
    <property type="entry name" value="UCP027386_ABC_sbc_TM0202"/>
</dbReference>
<dbReference type="RefSeq" id="WP_078787804.1">
    <property type="nucleotide sequence ID" value="NZ_FMTO01000011.1"/>
</dbReference>
<accession>A0A1T4PI37</accession>
<sequence length="330" mass="36135">MKKKISVIFLLCLLIMCISACSNSKKTGDNKGDNKKTGNVEVRVGSLKGPTSIGLVNLMKDSEEGKTEGKYSFKISGQADEITSMLVSGELDVALVPANAASVLYNKTNNIEVLDINTLGVLYCVTGDESISSINDLEGKNVISMGQGTTPEFVFRYLLKKSGVKKCDITFVSEANEAAALLMEDPKRIAILPQPFTTVAIKKNDKIKEVFSLTDEWKRLSGNDSFVTGVTVVRKDFLQDNKDAVLLFMEEQKKSTESLSDVKKSADLVVEKGIIENAAIAEEAISKCNITYIDGDEMKKNLSEYLKVLYDNSPEAVGGKLPEEDFYFAK</sequence>
<reference evidence="5 6" key="1">
    <citation type="submission" date="2017-02" db="EMBL/GenBank/DDBJ databases">
        <authorList>
            <person name="Peterson S.W."/>
        </authorList>
    </citation>
    <scope>NUCLEOTIDE SEQUENCE [LARGE SCALE GENOMIC DNA]</scope>
    <source>
        <strain evidence="5 6">ATCC 17233</strain>
    </source>
</reference>
<keyword evidence="4" id="KW-0732">Signal</keyword>
<dbReference type="PANTHER" id="PTHR30024">
    <property type="entry name" value="ALIPHATIC SULFONATES-BINDING PROTEIN-RELATED"/>
    <property type="match status" value="1"/>
</dbReference>
<feature type="signal peptide" evidence="4">
    <location>
        <begin position="1"/>
        <end position="22"/>
    </location>
</feature>
<dbReference type="Pfam" id="PF02621">
    <property type="entry name" value="VitK2_biosynth"/>
    <property type="match status" value="1"/>
</dbReference>
<dbReference type="PIRSF" id="PIRSF027386">
    <property type="entry name" value="UCP027386_ABC_sbc_TM0202"/>
    <property type="match status" value="1"/>
</dbReference>
<evidence type="ECO:0000313" key="5">
    <source>
        <dbReference type="EMBL" id="SJZ90977.1"/>
    </source>
</evidence>
<dbReference type="Proteomes" id="UP000189857">
    <property type="component" value="Unassembled WGS sequence"/>
</dbReference>
<protein>
    <submittedName>
        <fullName evidence="5">NitT/TauT family transport system substrate-binding protein</fullName>
    </submittedName>
</protein>
<feature type="chain" id="PRO_5010527837" evidence="4">
    <location>
        <begin position="23"/>
        <end position="330"/>
    </location>
</feature>
<organism evidence="5 6">
    <name type="scientific">Eubacterium ruminantium</name>
    <dbReference type="NCBI Taxonomy" id="42322"/>
    <lineage>
        <taxon>Bacteria</taxon>
        <taxon>Bacillati</taxon>
        <taxon>Bacillota</taxon>
        <taxon>Clostridia</taxon>
        <taxon>Eubacteriales</taxon>
        <taxon>Eubacteriaceae</taxon>
        <taxon>Eubacterium</taxon>
    </lineage>
</organism>
<dbReference type="OrthoDB" id="9814375at2"/>
<dbReference type="PANTHER" id="PTHR30024:SF46">
    <property type="entry name" value="ABC TRANSPORTER, SUBSTRATE-BINDING LIPOPROTEIN"/>
    <property type="match status" value="1"/>
</dbReference>
<evidence type="ECO:0000256" key="3">
    <source>
        <dbReference type="ARBA" id="ARBA00023239"/>
    </source>
</evidence>
<keyword evidence="3" id="KW-0456">Lyase</keyword>
<dbReference type="Gene3D" id="3.40.190.10">
    <property type="entry name" value="Periplasmic binding protein-like II"/>
    <property type="match status" value="2"/>
</dbReference>
<evidence type="ECO:0000256" key="1">
    <source>
        <dbReference type="ARBA" id="ARBA00004863"/>
    </source>
</evidence>
<dbReference type="InterPro" id="IPR003773">
    <property type="entry name" value="Menaquinone_biosynth"/>
</dbReference>
<name>A0A1T4PI37_9FIRM</name>
<dbReference type="GO" id="GO:0009234">
    <property type="term" value="P:menaquinone biosynthetic process"/>
    <property type="evidence" value="ECO:0007669"/>
    <property type="project" value="UniProtKB-UniPathway"/>
</dbReference>
<dbReference type="UniPathway" id="UPA00079"/>
<evidence type="ECO:0000256" key="4">
    <source>
        <dbReference type="SAM" id="SignalP"/>
    </source>
</evidence>
<keyword evidence="2" id="KW-0474">Menaquinone biosynthesis</keyword>
<comment type="pathway">
    <text evidence="1">Quinol/quinone metabolism; menaquinone biosynthesis.</text>
</comment>
<dbReference type="EMBL" id="FUXA01000012">
    <property type="protein sequence ID" value="SJZ90977.1"/>
    <property type="molecule type" value="Genomic_DNA"/>
</dbReference>
<dbReference type="SUPFAM" id="SSF53850">
    <property type="entry name" value="Periplasmic binding protein-like II"/>
    <property type="match status" value="1"/>
</dbReference>
<proteinExistence type="predicted"/>